<dbReference type="SUPFAM" id="SSF53649">
    <property type="entry name" value="Alkaline phosphatase-like"/>
    <property type="match status" value="1"/>
</dbReference>
<dbReference type="GO" id="GO:0008484">
    <property type="term" value="F:sulfuric ester hydrolase activity"/>
    <property type="evidence" value="ECO:0007669"/>
    <property type="project" value="TreeGrafter"/>
</dbReference>
<proteinExistence type="predicted"/>
<feature type="domain" description="Sulfatase N-terminal" evidence="3">
    <location>
        <begin position="8"/>
        <end position="355"/>
    </location>
</feature>
<keyword evidence="1" id="KW-0479">Metal-binding</keyword>
<dbReference type="GO" id="GO:0005737">
    <property type="term" value="C:cytoplasm"/>
    <property type="evidence" value="ECO:0007669"/>
    <property type="project" value="TreeGrafter"/>
</dbReference>
<dbReference type="AlphaFoldDB" id="A0A6J6GGW8"/>
<name>A0A6J6GGW8_9ZZZZ</name>
<gene>
    <name evidence="4" type="ORF">UFOPK1820_00694</name>
</gene>
<dbReference type="InterPro" id="IPR017850">
    <property type="entry name" value="Alkaline_phosphatase_core_sf"/>
</dbReference>
<dbReference type="PANTHER" id="PTHR45953">
    <property type="entry name" value="IDURONATE 2-SULFATASE"/>
    <property type="match status" value="1"/>
</dbReference>
<organism evidence="4">
    <name type="scientific">freshwater metagenome</name>
    <dbReference type="NCBI Taxonomy" id="449393"/>
    <lineage>
        <taxon>unclassified sequences</taxon>
        <taxon>metagenomes</taxon>
        <taxon>ecological metagenomes</taxon>
    </lineage>
</organism>
<evidence type="ECO:0000256" key="1">
    <source>
        <dbReference type="ARBA" id="ARBA00022723"/>
    </source>
</evidence>
<dbReference type="EMBL" id="CAEZUK010000094">
    <property type="protein sequence ID" value="CAB4600457.1"/>
    <property type="molecule type" value="Genomic_DNA"/>
</dbReference>
<dbReference type="Gene3D" id="3.40.720.10">
    <property type="entry name" value="Alkaline Phosphatase, subunit A"/>
    <property type="match status" value="1"/>
</dbReference>
<evidence type="ECO:0000313" key="4">
    <source>
        <dbReference type="EMBL" id="CAB4600457.1"/>
    </source>
</evidence>
<keyword evidence="2" id="KW-0378">Hydrolase</keyword>
<reference evidence="4" key="1">
    <citation type="submission" date="2020-05" db="EMBL/GenBank/DDBJ databases">
        <authorList>
            <person name="Chiriac C."/>
            <person name="Salcher M."/>
            <person name="Ghai R."/>
            <person name="Kavagutti S V."/>
        </authorList>
    </citation>
    <scope>NUCLEOTIDE SEQUENCE</scope>
</reference>
<dbReference type="GO" id="GO:0046872">
    <property type="term" value="F:metal ion binding"/>
    <property type="evidence" value="ECO:0007669"/>
    <property type="project" value="UniProtKB-KW"/>
</dbReference>
<dbReference type="InterPro" id="IPR000917">
    <property type="entry name" value="Sulfatase_N"/>
</dbReference>
<protein>
    <submittedName>
        <fullName evidence="4">Unannotated protein</fullName>
    </submittedName>
</protein>
<evidence type="ECO:0000256" key="2">
    <source>
        <dbReference type="ARBA" id="ARBA00022801"/>
    </source>
</evidence>
<evidence type="ECO:0000259" key="3">
    <source>
        <dbReference type="Pfam" id="PF00884"/>
    </source>
</evidence>
<dbReference type="Pfam" id="PF00884">
    <property type="entry name" value="Sulfatase"/>
    <property type="match status" value="1"/>
</dbReference>
<sequence length="499" mass="56017">MDVSAPANVLLITLDQFRGDALSCASHPLVKTPHLDALASAGVRFARHYTQSTPCAPGRAGLYTGMYQMNHRVVANGTPLDNRFDNVARLAQRSGRQGALFGYTDQSVDPRITLTADDPRLQTYEGLLPGFTSELDLTGPHRPWVDFLKANGYDVSAGHMHLLATEHERPVEHSVSRFMTDHLIDWLENQTTTTQAPWFAHASYLRPHPPYSAPRDFTSMYDPAEVGMPIAPSSERHPFHDVLLGVRAVTAPSDEAELRYMRSQYFAMISAVDAEMGRLWDALKRLGAWENTVIIVTADHGEQLGDHGLKDKVGWFEQSHHIPLLWRDPTQTATHGTVVQHFTESVDVLPTLADVWSQPMPLQCDGHSLTPFLQGATPHIWREAASWEFDWRSALIPHVNNQWPWDDRLTTSHLAVHRTQDTAYVQFGDGSYLCFDIAIDPTWRTPVTDPKRILDMAQRMLVWRSCHTNRTHSGLLIDNGGVGQWPSGVSWKDTQGDMT</sequence>
<dbReference type="PANTHER" id="PTHR45953:SF1">
    <property type="entry name" value="IDURONATE 2-SULFATASE"/>
    <property type="match status" value="1"/>
</dbReference>
<accession>A0A6J6GGW8</accession>